<evidence type="ECO:0000313" key="2">
    <source>
        <dbReference type="Proteomes" id="UP000835052"/>
    </source>
</evidence>
<dbReference type="Proteomes" id="UP000835052">
    <property type="component" value="Unassembled WGS sequence"/>
</dbReference>
<protein>
    <submittedName>
        <fullName evidence="1">Uncharacterized protein</fullName>
    </submittedName>
</protein>
<dbReference type="EMBL" id="CAJGYM010000009">
    <property type="protein sequence ID" value="CAD6189015.1"/>
    <property type="molecule type" value="Genomic_DNA"/>
</dbReference>
<comment type="caution">
    <text evidence="1">The sequence shown here is derived from an EMBL/GenBank/DDBJ whole genome shotgun (WGS) entry which is preliminary data.</text>
</comment>
<dbReference type="AlphaFoldDB" id="A0A8S1H0C7"/>
<keyword evidence="2" id="KW-1185">Reference proteome</keyword>
<sequence>MGTADDDRPVGIVAIVSKYYQRMCAAVPAIHQAYATKRFAYVEWLGGESVLPRSACSFFLSCVGDGPPREKGPPRLAACLTDFAAVGRLSTLASAGPSFQSHLSYLQSLISCYQQQLNLNTNNVEQGWRSTNTEESSELHSCPGCVQLRK</sequence>
<name>A0A8S1H0C7_9PELO</name>
<accession>A0A8S1H0C7</accession>
<proteinExistence type="predicted"/>
<reference evidence="1" key="1">
    <citation type="submission" date="2020-10" db="EMBL/GenBank/DDBJ databases">
        <authorList>
            <person name="Kikuchi T."/>
        </authorList>
    </citation>
    <scope>NUCLEOTIDE SEQUENCE</scope>
    <source>
        <strain evidence="1">NKZ352</strain>
    </source>
</reference>
<gene>
    <name evidence="1" type="ORF">CAUJ_LOCUS4934</name>
</gene>
<evidence type="ECO:0000313" key="1">
    <source>
        <dbReference type="EMBL" id="CAD6189015.1"/>
    </source>
</evidence>
<organism evidence="1 2">
    <name type="scientific">Caenorhabditis auriculariae</name>
    <dbReference type="NCBI Taxonomy" id="2777116"/>
    <lineage>
        <taxon>Eukaryota</taxon>
        <taxon>Metazoa</taxon>
        <taxon>Ecdysozoa</taxon>
        <taxon>Nematoda</taxon>
        <taxon>Chromadorea</taxon>
        <taxon>Rhabditida</taxon>
        <taxon>Rhabditina</taxon>
        <taxon>Rhabditomorpha</taxon>
        <taxon>Rhabditoidea</taxon>
        <taxon>Rhabditidae</taxon>
        <taxon>Peloderinae</taxon>
        <taxon>Caenorhabditis</taxon>
    </lineage>
</organism>